<keyword evidence="3" id="KW-1185">Reference proteome</keyword>
<dbReference type="InterPro" id="IPR017517">
    <property type="entry name" value="Maleyloyr_isom"/>
</dbReference>
<sequence length="187" mass="20203">MTDPRPMLMLALDQTQAMIDTIGADELHLPTPCSEYDVRTLLGHLITVVSRIDLALTGNDPLSIPTVTTGVTDFVTTWKERRAAVDETLSDAAVLTRICKLPWATLPGAGAIAAYTGELTTHSWDLAKATGRTDLLDDALAEYCLPLVQQFIPAEPRGGQVPFGPVVPVGAGESPYNRLVAWEGRRH</sequence>
<dbReference type="NCBIfam" id="TIGR03086">
    <property type="entry name" value="TIGR03086 family metal-binding protein"/>
    <property type="match status" value="1"/>
</dbReference>
<name>A0ABN2E8X7_9ACTN</name>
<gene>
    <name evidence="2" type="ORF">GCM10009789_62370</name>
</gene>
<dbReference type="EMBL" id="BAAAOS010000048">
    <property type="protein sequence ID" value="GAA1599788.1"/>
    <property type="molecule type" value="Genomic_DNA"/>
</dbReference>
<dbReference type="SUPFAM" id="SSF109854">
    <property type="entry name" value="DinB/YfiT-like putative metalloenzymes"/>
    <property type="match status" value="1"/>
</dbReference>
<feature type="domain" description="Mycothiol-dependent maleylpyruvate isomerase metal-binding" evidence="1">
    <location>
        <begin position="11"/>
        <end position="127"/>
    </location>
</feature>
<reference evidence="2 3" key="1">
    <citation type="journal article" date="2019" name="Int. J. Syst. Evol. Microbiol.">
        <title>The Global Catalogue of Microorganisms (GCM) 10K type strain sequencing project: providing services to taxonomists for standard genome sequencing and annotation.</title>
        <authorList>
            <consortium name="The Broad Institute Genomics Platform"/>
            <consortium name="The Broad Institute Genome Sequencing Center for Infectious Disease"/>
            <person name="Wu L."/>
            <person name="Ma J."/>
        </authorList>
    </citation>
    <scope>NUCLEOTIDE SEQUENCE [LARGE SCALE GENOMIC DNA]</scope>
    <source>
        <strain evidence="2 3">JCM 14969</strain>
    </source>
</reference>
<accession>A0ABN2E8X7</accession>
<dbReference type="RefSeq" id="WP_344220242.1">
    <property type="nucleotide sequence ID" value="NZ_BAAAOS010000048.1"/>
</dbReference>
<dbReference type="Pfam" id="PF11716">
    <property type="entry name" value="MDMPI_N"/>
    <property type="match status" value="1"/>
</dbReference>
<evidence type="ECO:0000259" key="1">
    <source>
        <dbReference type="Pfam" id="PF11716"/>
    </source>
</evidence>
<dbReference type="InterPro" id="IPR034660">
    <property type="entry name" value="DinB/YfiT-like"/>
</dbReference>
<dbReference type="Proteomes" id="UP001500393">
    <property type="component" value="Unassembled WGS sequence"/>
</dbReference>
<comment type="caution">
    <text evidence="2">The sequence shown here is derived from an EMBL/GenBank/DDBJ whole genome shotgun (WGS) entry which is preliminary data.</text>
</comment>
<dbReference type="InterPro" id="IPR017520">
    <property type="entry name" value="CHP03086"/>
</dbReference>
<proteinExistence type="predicted"/>
<evidence type="ECO:0000313" key="2">
    <source>
        <dbReference type="EMBL" id="GAA1599788.1"/>
    </source>
</evidence>
<dbReference type="InterPro" id="IPR024344">
    <property type="entry name" value="MDMPI_metal-binding"/>
</dbReference>
<protein>
    <submittedName>
        <fullName evidence="2">TIGR03086 family metal-binding protein</fullName>
    </submittedName>
</protein>
<evidence type="ECO:0000313" key="3">
    <source>
        <dbReference type="Proteomes" id="UP001500393"/>
    </source>
</evidence>
<dbReference type="NCBIfam" id="TIGR03083">
    <property type="entry name" value="maleylpyruvate isomerase family mycothiol-dependent enzyme"/>
    <property type="match status" value="1"/>
</dbReference>
<organism evidence="2 3">
    <name type="scientific">Kribbella sancticallisti</name>
    <dbReference type="NCBI Taxonomy" id="460087"/>
    <lineage>
        <taxon>Bacteria</taxon>
        <taxon>Bacillati</taxon>
        <taxon>Actinomycetota</taxon>
        <taxon>Actinomycetes</taxon>
        <taxon>Propionibacteriales</taxon>
        <taxon>Kribbellaceae</taxon>
        <taxon>Kribbella</taxon>
    </lineage>
</organism>